<protein>
    <recommendedName>
        <fullName evidence="5">Secreted protein</fullName>
    </recommendedName>
</protein>
<accession>A0AAD3NQ07</accession>
<dbReference type="Proteomes" id="UP001279410">
    <property type="component" value="Unassembled WGS sequence"/>
</dbReference>
<keyword evidence="4" id="KW-1185">Reference proteome</keyword>
<evidence type="ECO:0008006" key="5">
    <source>
        <dbReference type="Google" id="ProtNLM"/>
    </source>
</evidence>
<organism evidence="3 4">
    <name type="scientific">Lates japonicus</name>
    <name type="common">Japanese lates</name>
    <dbReference type="NCBI Taxonomy" id="270547"/>
    <lineage>
        <taxon>Eukaryota</taxon>
        <taxon>Metazoa</taxon>
        <taxon>Chordata</taxon>
        <taxon>Craniata</taxon>
        <taxon>Vertebrata</taxon>
        <taxon>Euteleostomi</taxon>
        <taxon>Actinopterygii</taxon>
        <taxon>Neopterygii</taxon>
        <taxon>Teleostei</taxon>
        <taxon>Neoteleostei</taxon>
        <taxon>Acanthomorphata</taxon>
        <taxon>Carangaria</taxon>
        <taxon>Carangaria incertae sedis</taxon>
        <taxon>Centropomidae</taxon>
        <taxon>Lates</taxon>
    </lineage>
</organism>
<gene>
    <name evidence="3" type="ORF">AKAME5_002639900</name>
</gene>
<feature type="region of interest" description="Disordered" evidence="1">
    <location>
        <begin position="72"/>
        <end position="106"/>
    </location>
</feature>
<sequence length="106" mass="11390">MRTIFRAASALLCRQAALWGPSISWLTSLPDGEVSCFPPGASRKKAVTSYTLVPSRQQDSLVQWQATSLSVKNRGRGRSDSGDEASAFSRKLNKGGAETSSEGRLT</sequence>
<evidence type="ECO:0000256" key="1">
    <source>
        <dbReference type="SAM" id="MobiDB-lite"/>
    </source>
</evidence>
<dbReference type="EMBL" id="BRZM01002677">
    <property type="protein sequence ID" value="GLD75066.1"/>
    <property type="molecule type" value="Genomic_DNA"/>
</dbReference>
<feature type="signal peptide" evidence="2">
    <location>
        <begin position="1"/>
        <end position="19"/>
    </location>
</feature>
<dbReference type="AlphaFoldDB" id="A0AAD3NQ07"/>
<evidence type="ECO:0000313" key="4">
    <source>
        <dbReference type="Proteomes" id="UP001279410"/>
    </source>
</evidence>
<evidence type="ECO:0000313" key="3">
    <source>
        <dbReference type="EMBL" id="GLD75066.1"/>
    </source>
</evidence>
<proteinExistence type="predicted"/>
<evidence type="ECO:0000256" key="2">
    <source>
        <dbReference type="SAM" id="SignalP"/>
    </source>
</evidence>
<feature type="chain" id="PRO_5042009014" description="Secreted protein" evidence="2">
    <location>
        <begin position="20"/>
        <end position="106"/>
    </location>
</feature>
<reference evidence="3" key="1">
    <citation type="submission" date="2022-08" db="EMBL/GenBank/DDBJ databases">
        <title>Genome sequencing of akame (Lates japonicus).</title>
        <authorList>
            <person name="Hashiguchi Y."/>
            <person name="Takahashi H."/>
        </authorList>
    </citation>
    <scope>NUCLEOTIDE SEQUENCE</scope>
    <source>
        <strain evidence="3">Kochi</strain>
    </source>
</reference>
<keyword evidence="2" id="KW-0732">Signal</keyword>
<comment type="caution">
    <text evidence="3">The sequence shown here is derived from an EMBL/GenBank/DDBJ whole genome shotgun (WGS) entry which is preliminary data.</text>
</comment>
<name>A0AAD3NQ07_LATJO</name>